<dbReference type="EMBL" id="BMAO01018857">
    <property type="protein sequence ID" value="GFR26623.1"/>
    <property type="molecule type" value="Genomic_DNA"/>
</dbReference>
<evidence type="ECO:0000313" key="3">
    <source>
        <dbReference type="Proteomes" id="UP000887116"/>
    </source>
</evidence>
<reference evidence="2" key="1">
    <citation type="submission" date="2020-07" db="EMBL/GenBank/DDBJ databases">
        <title>Multicomponent nature underlies the extraordinary mechanical properties of spider dragline silk.</title>
        <authorList>
            <person name="Kono N."/>
            <person name="Nakamura H."/>
            <person name="Mori M."/>
            <person name="Yoshida Y."/>
            <person name="Ohtoshi R."/>
            <person name="Malay A.D."/>
            <person name="Moran D.A.P."/>
            <person name="Tomita M."/>
            <person name="Numata K."/>
            <person name="Arakawa K."/>
        </authorList>
    </citation>
    <scope>NUCLEOTIDE SEQUENCE</scope>
</reference>
<accession>A0A8X6HN14</accession>
<gene>
    <name evidence="2" type="ORF">TNCT_352851</name>
</gene>
<organism evidence="2 3">
    <name type="scientific">Trichonephila clavata</name>
    <name type="common">Joro spider</name>
    <name type="synonym">Nephila clavata</name>
    <dbReference type="NCBI Taxonomy" id="2740835"/>
    <lineage>
        <taxon>Eukaryota</taxon>
        <taxon>Metazoa</taxon>
        <taxon>Ecdysozoa</taxon>
        <taxon>Arthropoda</taxon>
        <taxon>Chelicerata</taxon>
        <taxon>Arachnida</taxon>
        <taxon>Araneae</taxon>
        <taxon>Araneomorphae</taxon>
        <taxon>Entelegynae</taxon>
        <taxon>Araneoidea</taxon>
        <taxon>Nephilidae</taxon>
        <taxon>Trichonephila</taxon>
    </lineage>
</organism>
<sequence length="101" mass="11162">MHTPNKYFNTILLSCHFSSNHPQTFPNPCLTTTGEKSTVIGATWPRGLDPLSIEPPDGQRRQRKVSQRLCNKGVWREGAHMVRAGSTGDKKTGQGASTKKK</sequence>
<protein>
    <submittedName>
        <fullName evidence="2">Uncharacterized protein</fullName>
    </submittedName>
</protein>
<evidence type="ECO:0000313" key="2">
    <source>
        <dbReference type="EMBL" id="GFR26623.1"/>
    </source>
</evidence>
<dbReference type="AlphaFoldDB" id="A0A8X6HN14"/>
<keyword evidence="3" id="KW-1185">Reference proteome</keyword>
<dbReference type="Proteomes" id="UP000887116">
    <property type="component" value="Unassembled WGS sequence"/>
</dbReference>
<evidence type="ECO:0000256" key="1">
    <source>
        <dbReference type="SAM" id="MobiDB-lite"/>
    </source>
</evidence>
<comment type="caution">
    <text evidence="2">The sequence shown here is derived from an EMBL/GenBank/DDBJ whole genome shotgun (WGS) entry which is preliminary data.</text>
</comment>
<name>A0A8X6HN14_TRICU</name>
<proteinExistence type="predicted"/>
<feature type="region of interest" description="Disordered" evidence="1">
    <location>
        <begin position="46"/>
        <end position="101"/>
    </location>
</feature>